<evidence type="ECO:0000313" key="1">
    <source>
        <dbReference type="EMBL" id="KWX79937.1"/>
    </source>
</evidence>
<evidence type="ECO:0000313" key="3">
    <source>
        <dbReference type="Proteomes" id="UP000070252"/>
    </source>
</evidence>
<evidence type="ECO:0000313" key="2">
    <source>
        <dbReference type="EMBL" id="SDN27197.1"/>
    </source>
</evidence>
<dbReference type="Proteomes" id="UP000070252">
    <property type="component" value="Unassembled WGS sequence"/>
</dbReference>
<dbReference type="EMBL" id="LIPY01000082">
    <property type="protein sequence ID" value="KWX79937.1"/>
    <property type="molecule type" value="Genomic_DNA"/>
</dbReference>
<evidence type="ECO:0000313" key="4">
    <source>
        <dbReference type="Proteomes" id="UP000182783"/>
    </source>
</evidence>
<dbReference type="EMBL" id="FNGM01000034">
    <property type="protein sequence ID" value="SDN27197.1"/>
    <property type="molecule type" value="Genomic_DNA"/>
</dbReference>
<dbReference type="Proteomes" id="UP000182783">
    <property type="component" value="Unassembled WGS sequence"/>
</dbReference>
<sequence length="100" mass="11409">MNAYFTNQQLDELSKEYRTMSTDGEGNSVEPEYNSMAVRGDITKLVSDVKLSRRQFYAAENVLAVIIRNYSHVLPYDITQRALEAIGKVEEGDTNDTQKR</sequence>
<organism evidence="2 4">
    <name type="scientific">Paenibacillus jilunlii</name>
    <dbReference type="NCBI Taxonomy" id="682956"/>
    <lineage>
        <taxon>Bacteria</taxon>
        <taxon>Bacillati</taxon>
        <taxon>Bacillota</taxon>
        <taxon>Bacilli</taxon>
        <taxon>Bacillales</taxon>
        <taxon>Paenibacillaceae</taxon>
        <taxon>Paenibacillus</taxon>
    </lineage>
</organism>
<dbReference type="RefSeq" id="WP_062519445.1">
    <property type="nucleotide sequence ID" value="NZ_CP048429.1"/>
</dbReference>
<dbReference type="OrthoDB" id="2667247at2"/>
<accession>A0A1H0A1B7</accession>
<protein>
    <submittedName>
        <fullName evidence="2">Uncharacterized protein</fullName>
    </submittedName>
</protein>
<dbReference type="AlphaFoldDB" id="A0A1H0A1B7"/>
<proteinExistence type="predicted"/>
<reference evidence="2 4" key="2">
    <citation type="submission" date="2016-10" db="EMBL/GenBank/DDBJ databases">
        <authorList>
            <person name="de Groot N.N."/>
        </authorList>
    </citation>
    <scope>NUCLEOTIDE SEQUENCE [LARGE SCALE GENOMIC DNA]</scope>
    <source>
        <strain evidence="2 4">CGMCC 1.10239</strain>
    </source>
</reference>
<keyword evidence="3" id="KW-1185">Reference proteome</keyword>
<name>A0A1H0A1B7_9BACL</name>
<gene>
    <name evidence="1" type="ORF">AML91_01850</name>
    <name evidence="2" type="ORF">SAMN05216191_13427</name>
</gene>
<reference evidence="1 3" key="1">
    <citation type="submission" date="2015-08" db="EMBL/GenBank/DDBJ databases">
        <title>Genome of Paenibacillus jilunlii.</title>
        <authorList>
            <person name="Sant'Anna F.H."/>
            <person name="Ambrosini A."/>
            <person name="Souza R."/>
            <person name="Bach E."/>
            <person name="Fernandes G."/>
            <person name="Balsanelli E."/>
            <person name="Baura V.A."/>
            <person name="Pedrosa F.O."/>
            <person name="Souza E.M."/>
            <person name="Passaglia L."/>
        </authorList>
    </citation>
    <scope>NUCLEOTIDE SEQUENCE [LARGE SCALE GENOMIC DNA]</scope>
    <source>
        <strain evidence="1 3">DSM 23019</strain>
    </source>
</reference>